<dbReference type="Gene3D" id="3.40.50.2020">
    <property type="match status" value="1"/>
</dbReference>
<dbReference type="EMBL" id="DVJS01000233">
    <property type="protein sequence ID" value="HIS98169.1"/>
    <property type="molecule type" value="Genomic_DNA"/>
</dbReference>
<dbReference type="NCBIfam" id="NF005592">
    <property type="entry name" value="PRK07322.1"/>
    <property type="match status" value="1"/>
</dbReference>
<dbReference type="Pfam" id="PF00156">
    <property type="entry name" value="Pribosyltran"/>
    <property type="match status" value="1"/>
</dbReference>
<evidence type="ECO:0000313" key="2">
    <source>
        <dbReference type="EMBL" id="HIS98169.1"/>
    </source>
</evidence>
<keyword evidence="2" id="KW-0328">Glycosyltransferase</keyword>
<evidence type="ECO:0000259" key="1">
    <source>
        <dbReference type="Pfam" id="PF00156"/>
    </source>
</evidence>
<dbReference type="PANTHER" id="PTHR43218">
    <property type="entry name" value="PHOSPHORIBOSYLTRANSFERASE-RELATED"/>
    <property type="match status" value="1"/>
</dbReference>
<proteinExistence type="predicted"/>
<evidence type="ECO:0000313" key="3">
    <source>
        <dbReference type="Proteomes" id="UP000886876"/>
    </source>
</evidence>
<dbReference type="SUPFAM" id="SSF53271">
    <property type="entry name" value="PRTase-like"/>
    <property type="match status" value="1"/>
</dbReference>
<keyword evidence="2" id="KW-0808">Transferase</keyword>
<dbReference type="GO" id="GO:0003999">
    <property type="term" value="F:adenine phosphoribosyltransferase activity"/>
    <property type="evidence" value="ECO:0007669"/>
    <property type="project" value="UniProtKB-EC"/>
</dbReference>
<name>A0A9D1K991_9FIRM</name>
<dbReference type="CDD" id="cd06223">
    <property type="entry name" value="PRTases_typeI"/>
    <property type="match status" value="1"/>
</dbReference>
<reference evidence="2" key="2">
    <citation type="journal article" date="2021" name="PeerJ">
        <title>Extensive microbial diversity within the chicken gut microbiome revealed by metagenomics and culture.</title>
        <authorList>
            <person name="Gilroy R."/>
            <person name="Ravi A."/>
            <person name="Getino M."/>
            <person name="Pursley I."/>
            <person name="Horton D.L."/>
            <person name="Alikhan N.F."/>
            <person name="Baker D."/>
            <person name="Gharbi K."/>
            <person name="Hall N."/>
            <person name="Watson M."/>
            <person name="Adriaenssens E.M."/>
            <person name="Foster-Nyarko E."/>
            <person name="Jarju S."/>
            <person name="Secka A."/>
            <person name="Antonio M."/>
            <person name="Oren A."/>
            <person name="Chaudhuri R.R."/>
            <person name="La Ragione R."/>
            <person name="Hildebrand F."/>
            <person name="Pallen M.J."/>
        </authorList>
    </citation>
    <scope>NUCLEOTIDE SEQUENCE</scope>
    <source>
        <strain evidence="2">ChiHecec3B27-6122</strain>
    </source>
</reference>
<dbReference type="EC" id="2.4.2.7" evidence="2"/>
<dbReference type="AlphaFoldDB" id="A0A9D1K991"/>
<dbReference type="Proteomes" id="UP000886876">
    <property type="component" value="Unassembled WGS sequence"/>
</dbReference>
<dbReference type="InterPro" id="IPR000836">
    <property type="entry name" value="PRTase_dom"/>
</dbReference>
<feature type="domain" description="Phosphoribosyltransferase" evidence="1">
    <location>
        <begin position="51"/>
        <end position="159"/>
    </location>
</feature>
<dbReference type="InterPro" id="IPR029057">
    <property type="entry name" value="PRTase-like"/>
</dbReference>
<protein>
    <submittedName>
        <fullName evidence="2">Adenine phosphoribosyltransferase</fullName>
        <ecNumber evidence="2">2.4.2.7</ecNumber>
    </submittedName>
</protein>
<gene>
    <name evidence="2" type="ORF">IAD42_09350</name>
</gene>
<organism evidence="2 3">
    <name type="scientific">Candidatus Scatomorpha pullistercoris</name>
    <dbReference type="NCBI Taxonomy" id="2840929"/>
    <lineage>
        <taxon>Bacteria</taxon>
        <taxon>Bacillati</taxon>
        <taxon>Bacillota</taxon>
        <taxon>Clostridia</taxon>
        <taxon>Eubacteriales</taxon>
        <taxon>Candidatus Scatomorpha</taxon>
    </lineage>
</organism>
<accession>A0A9D1K991</accession>
<dbReference type="PANTHER" id="PTHR43218:SF1">
    <property type="entry name" value="PHOSPHORIBOSYLTRANSFERASE"/>
    <property type="match status" value="1"/>
</dbReference>
<reference evidence="2" key="1">
    <citation type="submission" date="2020-10" db="EMBL/GenBank/DDBJ databases">
        <authorList>
            <person name="Gilroy R."/>
        </authorList>
    </citation>
    <scope>NUCLEOTIDE SEQUENCE</scope>
    <source>
        <strain evidence="2">ChiHecec3B27-6122</strain>
    </source>
</reference>
<comment type="caution">
    <text evidence="2">The sequence shown here is derived from an EMBL/GenBank/DDBJ whole genome shotgun (WGS) entry which is preliminary data.</text>
</comment>
<sequence length="184" mass="20220">MTYEMDVAGLKRQLPLCRVTDDLYIGAFVMFGDVELTVHCAAELLKRAPEYDYIIAPEAKAIPLLYEMARQSGAEKYFLARKGAKAYMTGVFEVEVRSITTMHIQKLVIDTADAELMRGKRILIIDDVISTGESLHAVEELVKKAGGIIAGKMAVLAEGDAARRDDIITLAPLPLFNADGTVKE</sequence>